<dbReference type="InterPro" id="IPR051677">
    <property type="entry name" value="AfsR-DnrI-RedD_regulator"/>
</dbReference>
<dbReference type="InterPro" id="IPR036388">
    <property type="entry name" value="WH-like_DNA-bd_sf"/>
</dbReference>
<dbReference type="SMART" id="SM00320">
    <property type="entry name" value="WD40"/>
    <property type="match status" value="8"/>
</dbReference>
<accession>A0A5M3VZ67</accession>
<name>A0A5M3VZ67_9ACTN</name>
<protein>
    <submittedName>
        <fullName evidence="7">Uncharacterized protein</fullName>
    </submittedName>
</protein>
<dbReference type="Pfam" id="PF03704">
    <property type="entry name" value="BTAD"/>
    <property type="match status" value="1"/>
</dbReference>
<dbReference type="InterPro" id="IPR027417">
    <property type="entry name" value="P-loop_NTPase"/>
</dbReference>
<feature type="domain" description="OmpR/PhoB-type" evidence="5">
    <location>
        <begin position="18"/>
        <end position="84"/>
    </location>
</feature>
<reference evidence="7 8" key="1">
    <citation type="submission" date="2019-10" db="EMBL/GenBank/DDBJ databases">
        <title>Whole genome shotgun sequence of Acrocarpospora corrugata NBRC 13972.</title>
        <authorList>
            <person name="Ichikawa N."/>
            <person name="Kimura A."/>
            <person name="Kitahashi Y."/>
            <person name="Komaki H."/>
            <person name="Oguchi A."/>
        </authorList>
    </citation>
    <scope>NUCLEOTIDE SEQUENCE [LARGE SCALE GENOMIC DNA]</scope>
    <source>
        <strain evidence="7 8">NBRC 13972</strain>
    </source>
</reference>
<dbReference type="InterPro" id="IPR011044">
    <property type="entry name" value="Quino_amine_DH_bsu"/>
</dbReference>
<dbReference type="GO" id="GO:0005829">
    <property type="term" value="C:cytosol"/>
    <property type="evidence" value="ECO:0007669"/>
    <property type="project" value="UniProtKB-ARBA"/>
</dbReference>
<dbReference type="SMART" id="SM00862">
    <property type="entry name" value="Trans_reg_C"/>
    <property type="match status" value="1"/>
</dbReference>
<dbReference type="GO" id="GO:0003677">
    <property type="term" value="F:DNA binding"/>
    <property type="evidence" value="ECO:0007669"/>
    <property type="project" value="UniProtKB-KW"/>
</dbReference>
<dbReference type="SUPFAM" id="SSF50969">
    <property type="entry name" value="YVTN repeat-like/Quinoprotein amine dehydrogenase"/>
    <property type="match status" value="1"/>
</dbReference>
<dbReference type="Gene3D" id="2.130.10.10">
    <property type="entry name" value="YVTN repeat-like/Quinoprotein amine dehydrogenase"/>
    <property type="match status" value="2"/>
</dbReference>
<dbReference type="PANTHER" id="PTHR35807:SF1">
    <property type="entry name" value="TRANSCRIPTIONAL REGULATOR REDD"/>
    <property type="match status" value="1"/>
</dbReference>
<dbReference type="SUPFAM" id="SSF46894">
    <property type="entry name" value="C-terminal effector domain of the bipartite response regulators"/>
    <property type="match status" value="1"/>
</dbReference>
<keyword evidence="4" id="KW-0804">Transcription</keyword>
<keyword evidence="3" id="KW-0238">DNA-binding</keyword>
<dbReference type="Gene3D" id="1.10.10.10">
    <property type="entry name" value="Winged helix-like DNA-binding domain superfamily/Winged helix DNA-binding domain"/>
    <property type="match status" value="1"/>
</dbReference>
<dbReference type="GO" id="GO:0000160">
    <property type="term" value="P:phosphorelay signal transduction system"/>
    <property type="evidence" value="ECO:0007669"/>
    <property type="project" value="InterPro"/>
</dbReference>
<evidence type="ECO:0000256" key="2">
    <source>
        <dbReference type="ARBA" id="ARBA00023015"/>
    </source>
</evidence>
<dbReference type="InterPro" id="IPR011990">
    <property type="entry name" value="TPR-like_helical_dom_sf"/>
</dbReference>
<evidence type="ECO:0000256" key="3">
    <source>
        <dbReference type="ARBA" id="ARBA00023125"/>
    </source>
</evidence>
<dbReference type="InterPro" id="IPR016032">
    <property type="entry name" value="Sig_transdc_resp-reg_C-effctor"/>
</dbReference>
<dbReference type="Proteomes" id="UP000334990">
    <property type="component" value="Unassembled WGS sequence"/>
</dbReference>
<dbReference type="PANTHER" id="PTHR35807">
    <property type="entry name" value="TRANSCRIPTIONAL REGULATOR REDD-RELATED"/>
    <property type="match status" value="1"/>
</dbReference>
<evidence type="ECO:0000259" key="5">
    <source>
        <dbReference type="SMART" id="SM00862"/>
    </source>
</evidence>
<dbReference type="SUPFAM" id="SSF52540">
    <property type="entry name" value="P-loop containing nucleoside triphosphate hydrolases"/>
    <property type="match status" value="1"/>
</dbReference>
<dbReference type="SMART" id="SM01043">
    <property type="entry name" value="BTAD"/>
    <property type="match status" value="1"/>
</dbReference>
<sequence length="1313" mass="141287">MTVLEIRVLGPFEVLSGGTPVPLDGRPREVLALLAAEAGRPVRTETILRRLDFASKGNLQSSVSRLRRALPGEVVRTVPHGYALTADVDAVRFAALVTRSRTAEDPDSLLAEALALWRGEPYPDFGFLAAERNRLAALHGEAVERRNEARLAAGQGAELVADLEELALLHPTREKLWGQLMRALYRSGRAAEAAQAFHRARAALLEEGLEPGPELARIQRDVLAQDSRLTQSDTCPYKGLARFEKDDAPYFHGRTKLVAKLVANLSRAPLVAVVGPSGSGKSSTVRAGLLPRLAEEALPGSRHWQQVVLTPATTPDLASVLPEGRAIIFVDQFEEVFTTLTAERRQTFLDTLVNCPHKVVLALRADYYGDCAGHRELARLVVDAQVLVGPMTPDELAEIIEAPAGQVGLTLQDGLAQALLADVRGQPGALPLLSTALLDLWEHRDGRLLTLAAFQRSGGARGAIERMAERAYTALSEAERQIARSVFLRLADGGERFVRRRVSTGELADPDVRSVLDQLLDRRLLITDHDTVEVAHEALLTEWPRLRGWLEADADGRALRRHLSPAAKDWADRGRDPAELYRGARLSGALDWAADHHDLLTAVEREFLDASAAEAERESRTRSTRRLRAMAVSLVAVVIIATMGWTQKTASDEARLVADAERLIAQAVTDPDPARGGLLAVQAVALYPTQLAQRDLLSLLFANPRLLRGTAALPDLVGAATLSGDGERLAIATELGRIQVYDIATLAPVGPPIDAGPTMIRRISLDRDGHRLITMNRPGTPVRIWDVRTAAPRDLRSRAGHVPDTAVFVAGDAIAAVVGEHVEIWDERSERALPNSETNSGLITSGDLAHLAVTTVSGRTRVIDLDGRLLGDLPTAAVETQALNRDGTALLTAAIDQIIIWDVATGEPEGPVRYGTDITWASWSAGDARLVSGDGQGRVRLWDAATRQLLQDFPAAGRVALAELAEGGRTLVSVTLDGVILSWDLTGERGFGAPVRIGGGAEARIDGFRTAWTPDPVYARDGQVWTVGLTPGSPERALYPYKGEDGVVAGAGGGKIAVTTTEDVQVLGGLTRKIFNPLAALSDDGRRLAITTQPTDTTADRPEVEIVDTDADATLATVALPARASVLAYAPDGGVLLAGLVNGTVAVLDAAGRTVRPPLQVAKGESKVSAIAFGRDGLVAFGTDDGQLSLWTSDTWAARRVLTRTRPGPYRSIAISPDNRFVASSQEDGRIALHEQATGLLIGTTPGPYDNTSRFLTFRGSALLSVSSDRSVHRWDLDLESARRRVCAVAGRDLDPAEWDSFLRGYPYQRQCA</sequence>
<dbReference type="SUPFAM" id="SSF48452">
    <property type="entry name" value="TPR-like"/>
    <property type="match status" value="1"/>
</dbReference>
<dbReference type="InterPro" id="IPR049052">
    <property type="entry name" value="nSTAND1"/>
</dbReference>
<dbReference type="GO" id="GO:0006355">
    <property type="term" value="P:regulation of DNA-templated transcription"/>
    <property type="evidence" value="ECO:0007669"/>
    <property type="project" value="InterPro"/>
</dbReference>
<keyword evidence="8" id="KW-1185">Reference proteome</keyword>
<comment type="similarity">
    <text evidence="1">Belongs to the AfsR/DnrI/RedD regulatory family.</text>
</comment>
<dbReference type="InterPro" id="IPR001680">
    <property type="entry name" value="WD40_rpt"/>
</dbReference>
<evidence type="ECO:0000259" key="6">
    <source>
        <dbReference type="SMART" id="SM01043"/>
    </source>
</evidence>
<dbReference type="SUPFAM" id="SSF82171">
    <property type="entry name" value="DPP6 N-terminal domain-like"/>
    <property type="match status" value="1"/>
</dbReference>
<dbReference type="Pfam" id="PF20703">
    <property type="entry name" value="nSTAND1"/>
    <property type="match status" value="1"/>
</dbReference>
<dbReference type="Gene3D" id="1.25.40.10">
    <property type="entry name" value="Tetratricopeptide repeat domain"/>
    <property type="match status" value="1"/>
</dbReference>
<evidence type="ECO:0000256" key="1">
    <source>
        <dbReference type="ARBA" id="ARBA00005820"/>
    </source>
</evidence>
<gene>
    <name evidence="7" type="ORF">Acor_21840</name>
</gene>
<evidence type="ECO:0000256" key="4">
    <source>
        <dbReference type="ARBA" id="ARBA00023163"/>
    </source>
</evidence>
<dbReference type="InterPro" id="IPR015943">
    <property type="entry name" value="WD40/YVTN_repeat-like_dom_sf"/>
</dbReference>
<dbReference type="InterPro" id="IPR005158">
    <property type="entry name" value="BTAD"/>
</dbReference>
<dbReference type="EMBL" id="BLAD01000043">
    <property type="protein sequence ID" value="GES00121.1"/>
    <property type="molecule type" value="Genomic_DNA"/>
</dbReference>
<dbReference type="OrthoDB" id="134501at2"/>
<organism evidence="7 8">
    <name type="scientific">Acrocarpospora corrugata</name>
    <dbReference type="NCBI Taxonomy" id="35763"/>
    <lineage>
        <taxon>Bacteria</taxon>
        <taxon>Bacillati</taxon>
        <taxon>Actinomycetota</taxon>
        <taxon>Actinomycetes</taxon>
        <taxon>Streptosporangiales</taxon>
        <taxon>Streptosporangiaceae</taxon>
        <taxon>Acrocarpospora</taxon>
    </lineage>
</organism>
<feature type="domain" description="Bacterial transcriptional activator" evidence="6">
    <location>
        <begin position="88"/>
        <end position="223"/>
    </location>
</feature>
<comment type="caution">
    <text evidence="7">The sequence shown here is derived from an EMBL/GenBank/DDBJ whole genome shotgun (WGS) entry which is preliminary data.</text>
</comment>
<dbReference type="CDD" id="cd15831">
    <property type="entry name" value="BTAD"/>
    <property type="match status" value="1"/>
</dbReference>
<keyword evidence="2" id="KW-0805">Transcription regulation</keyword>
<evidence type="ECO:0000313" key="8">
    <source>
        <dbReference type="Proteomes" id="UP000334990"/>
    </source>
</evidence>
<evidence type="ECO:0000313" key="7">
    <source>
        <dbReference type="EMBL" id="GES00121.1"/>
    </source>
</evidence>
<proteinExistence type="inferred from homology"/>
<dbReference type="InterPro" id="IPR001867">
    <property type="entry name" value="OmpR/PhoB-type_DNA-bd"/>
</dbReference>